<organism evidence="7 8">
    <name type="scientific">Microcystis aeruginosa KW</name>
    <dbReference type="NCBI Taxonomy" id="1960155"/>
    <lineage>
        <taxon>Bacteria</taxon>
        <taxon>Bacillati</taxon>
        <taxon>Cyanobacteriota</taxon>
        <taxon>Cyanophyceae</taxon>
        <taxon>Oscillatoriophycideae</taxon>
        <taxon>Chroococcales</taxon>
        <taxon>Microcystaceae</taxon>
        <taxon>Microcystis</taxon>
    </lineage>
</organism>
<feature type="repeat" description="WD" evidence="3">
    <location>
        <begin position="1050"/>
        <end position="1082"/>
    </location>
</feature>
<name>A0A1V4BPU3_MICAE</name>
<evidence type="ECO:0000259" key="4">
    <source>
        <dbReference type="Pfam" id="PF12770"/>
    </source>
</evidence>
<dbReference type="SUPFAM" id="SSF52540">
    <property type="entry name" value="P-loop containing nucleoside triphosphate hydrolases"/>
    <property type="match status" value="1"/>
</dbReference>
<feature type="repeat" description="WD" evidence="3">
    <location>
        <begin position="1005"/>
        <end position="1046"/>
    </location>
</feature>
<feature type="repeat" description="WD" evidence="3">
    <location>
        <begin position="1474"/>
        <end position="1506"/>
    </location>
</feature>
<evidence type="ECO:0000256" key="3">
    <source>
        <dbReference type="PROSITE-ProRule" id="PRU00221"/>
    </source>
</evidence>
<dbReference type="RefSeq" id="WP_079210036.1">
    <property type="nucleotide sequence ID" value="NZ_MVGR01000005.1"/>
</dbReference>
<dbReference type="InterPro" id="IPR015943">
    <property type="entry name" value="WD40/YVTN_repeat-like_dom_sf"/>
</dbReference>
<dbReference type="InterPro" id="IPR049052">
    <property type="entry name" value="nSTAND1"/>
</dbReference>
<feature type="repeat" description="WD" evidence="3">
    <location>
        <begin position="1218"/>
        <end position="1253"/>
    </location>
</feature>
<feature type="repeat" description="WD" evidence="3">
    <location>
        <begin position="1388"/>
        <end position="1422"/>
    </location>
</feature>
<feature type="repeat" description="WD" evidence="3">
    <location>
        <begin position="1132"/>
        <end position="1173"/>
    </location>
</feature>
<sequence length="1583" mass="174411">MNKSVIINLGSGDLYQGFPRVTVQLWTDGNPRPEQFIGTLPPAPALGELYRNWQLVYRGLCDRLGRSETERITGGQRHPIISQPGHLSSASIVEVGELEISEAGITNISEVSFDELCQQLQASINTWLKSEGFLPIELQLRSRLDSSAPIRVMIETNDLELRSLPWHRWHFFEDYPQAEMALSQPEYHYRNVLKSAKTEQKVRILAVLGNSSGIDLATETRLLQRLQDGSVKFLANPSRQEFNTQLWQPEGWDILFFAGHSQTQGQTGRIYINENSTHNSLTISQLEEALKTAIEKGLTLAIFNSCDGLGLAQALEKLHIPTVIVMREPIPNRAAQEFFQQFLTAFAIEQLPLYLAVQQARRKLQGLEDDFPAASWLPVICQNLAVEPPTWIQLGGTPTCPYRGLFAFREEDARFFFGREQVTQALLAAVKQKPLVAVIGASGSGKSSVVFAGLVPRLRQELGSSGMKERGSPSVQIVSFRPGNNPFEALATGLAQCPAIAQFVSLHQSQQGCGDALPEGQSDSFANAVELERLLRQDDQGLSHLIEWVKQQNSGIRLILIADQFEELYTLCPEAERQTFLDTVLNAVKFAPGFTLILTLRADFCGYALAYRPLSDALQGAIQVLGPMNREELPAAIAKPAAQMQVKLEDGLIQKLIHAMNEQPGRLPLLEFALTQLWSNQRDGWLTNQAYDQIGGVEAALANHAEFVYAQLNEEDRQRSQRVFIQLVQPGAGTDDSRRTATQEDVQPENWDLVARLASSRLVVTNRNDSTGEETVEIVHEALIGGWKRLRNWMQLDREFRLWQEQLRANRCQWERSHQDEGALLRGKPLTDAEYWYLNRADELSSSDRELIEQSVALSDRDLKSQKRRRKLTISGLTGGLLGALILAGVAWGQWQNSARSEIQAITASSEALFVSNNKLDALIEAIRARKKLDWTGGVDNETKTKVDSVLRQAVYGVLEYNRLLVHGDEVKSVAFSPDGNTIASAGGDKTIKLWKQDGTIIATLNGHSDKIWQAVFSPDGQTIASASKDKTIKLWRIEAGKIPILITTLVGHHHDVRGVAFSPDGQMLASASDDKTVKLWKRDGTLITTLAGHTDVVNGVAFSPDGQMLASASDDKTVKLWKRDGTLITTLTGHTDIVNGVAFSPDGQMLASASWDKTIKLWKLETGKMPTLLTTLTGHSEVVYGLAFSPDSQTLASGSWDKTVKLWKRDGTPITTLNGHSDRVWGVAFSSDGENLASASGDKTVKLWQLKSPLLTRLTGHSAVVIGVAFSPDGETIASTSDDKTVKLWQRDGTPIASLAGHTAQVYGVAFSPDGQRLASVSADNTVKLWNLEPRKPQLLATLRGHQAVVWGVAFSPDGQTVASAAWDNTVKLWNVGQKTPQLLATLRGHQAAIFGVAFSPDSKTLASASADNTVKLWRVKPAQMPVLLRTLTGHTAQIYSVAFSPDGQTIASASADNTIELWKPDGTLLTTLKGHSAVVYSVAFSPDGQTIASASWDKTIKLWKPDGTLLTTLNGYSDRFWGIAFSPDGQTITSANEDKTVILWNKEQVLTLNPLMYGCNWVHDYLKTNPNVNESDRHLCD</sequence>
<dbReference type="PROSITE" id="PS50294">
    <property type="entry name" value="WD_REPEATS_REGION"/>
    <property type="match status" value="14"/>
</dbReference>
<dbReference type="InterPro" id="IPR056829">
    <property type="entry name" value="Beta-prop_TEP1_2nd"/>
</dbReference>
<proteinExistence type="predicted"/>
<dbReference type="Pfam" id="PF12770">
    <property type="entry name" value="CHAT"/>
    <property type="match status" value="1"/>
</dbReference>
<feature type="repeat" description="WD" evidence="3">
    <location>
        <begin position="1433"/>
        <end position="1465"/>
    </location>
</feature>
<protein>
    <submittedName>
        <fullName evidence="7">Uncharacterized protein</fullName>
    </submittedName>
</protein>
<feature type="domain" description="CHAT" evidence="4">
    <location>
        <begin position="151"/>
        <end position="368"/>
    </location>
</feature>
<dbReference type="InterPro" id="IPR036322">
    <property type="entry name" value="WD40_repeat_dom_sf"/>
</dbReference>
<keyword evidence="2" id="KW-0677">Repeat</keyword>
<evidence type="ECO:0000256" key="1">
    <source>
        <dbReference type="ARBA" id="ARBA00022574"/>
    </source>
</evidence>
<feature type="domain" description="Novel STAND NTPase 1" evidence="5">
    <location>
        <begin position="401"/>
        <end position="821"/>
    </location>
</feature>
<dbReference type="Pfam" id="PF20703">
    <property type="entry name" value="nSTAND1"/>
    <property type="match status" value="1"/>
</dbReference>
<dbReference type="PANTHER" id="PTHR19848:SF8">
    <property type="entry name" value="F-BOX AND WD REPEAT DOMAIN CONTAINING 7"/>
    <property type="match status" value="1"/>
</dbReference>
<accession>A0A1V4BPU3</accession>
<feature type="repeat" description="WD" evidence="3">
    <location>
        <begin position="964"/>
        <end position="996"/>
    </location>
</feature>
<feature type="repeat" description="WD" evidence="3">
    <location>
        <begin position="1515"/>
        <end position="1547"/>
    </location>
</feature>
<dbReference type="PANTHER" id="PTHR19848">
    <property type="entry name" value="WD40 REPEAT PROTEIN"/>
    <property type="match status" value="1"/>
</dbReference>
<dbReference type="Pfam" id="PF25047">
    <property type="entry name" value="Beta-prop_TEP1_2nd"/>
    <property type="match status" value="1"/>
</dbReference>
<dbReference type="PROSITE" id="PS00678">
    <property type="entry name" value="WD_REPEATS_1"/>
    <property type="match status" value="2"/>
</dbReference>
<dbReference type="Proteomes" id="UP000189835">
    <property type="component" value="Unassembled WGS sequence"/>
</dbReference>
<reference evidence="7 8" key="1">
    <citation type="submission" date="2017-02" db="EMBL/GenBank/DDBJ databases">
        <title>Genome sequence of Microcystis aeruginosa KW.</title>
        <authorList>
            <person name="Oh H.-M."/>
            <person name="Ahn C.-Y."/>
            <person name="Jeong H."/>
            <person name="Srivastava A."/>
            <person name="Lee H.-G."/>
            <person name="Kang S.-R."/>
        </authorList>
    </citation>
    <scope>NUCLEOTIDE SEQUENCE [LARGE SCALE GENOMIC DNA]</scope>
    <source>
        <strain evidence="7 8">KW</strain>
    </source>
</reference>
<evidence type="ECO:0000313" key="8">
    <source>
        <dbReference type="Proteomes" id="UP000189835"/>
    </source>
</evidence>
<feature type="repeat" description="WD" evidence="3">
    <location>
        <begin position="1300"/>
        <end position="1334"/>
    </location>
</feature>
<dbReference type="EMBL" id="MVGR01000005">
    <property type="protein sequence ID" value="OPF16120.1"/>
    <property type="molecule type" value="Genomic_DNA"/>
</dbReference>
<dbReference type="SUPFAM" id="SSF50978">
    <property type="entry name" value="WD40 repeat-like"/>
    <property type="match status" value="3"/>
</dbReference>
<feature type="repeat" description="WD" evidence="3">
    <location>
        <begin position="1344"/>
        <end position="1377"/>
    </location>
</feature>
<evidence type="ECO:0000259" key="6">
    <source>
        <dbReference type="Pfam" id="PF25047"/>
    </source>
</evidence>
<dbReference type="Pfam" id="PF00400">
    <property type="entry name" value="WD40"/>
    <property type="match status" value="8"/>
</dbReference>
<feature type="repeat" description="WD" evidence="3">
    <location>
        <begin position="1177"/>
        <end position="1209"/>
    </location>
</feature>
<gene>
    <name evidence="7" type="ORF">B1L04_20450</name>
</gene>
<dbReference type="InterPro" id="IPR027417">
    <property type="entry name" value="P-loop_NTPase"/>
</dbReference>
<dbReference type="InterPro" id="IPR020472">
    <property type="entry name" value="WD40_PAC1"/>
</dbReference>
<feature type="domain" description="TEP-1 second beta-propeller" evidence="6">
    <location>
        <begin position="1323"/>
        <end position="1517"/>
    </location>
</feature>
<evidence type="ECO:0000256" key="2">
    <source>
        <dbReference type="ARBA" id="ARBA00022737"/>
    </source>
</evidence>
<dbReference type="CDD" id="cd00200">
    <property type="entry name" value="WD40"/>
    <property type="match status" value="2"/>
</dbReference>
<dbReference type="PROSITE" id="PS50082">
    <property type="entry name" value="WD_REPEATS_2"/>
    <property type="match status" value="14"/>
</dbReference>
<evidence type="ECO:0000259" key="5">
    <source>
        <dbReference type="Pfam" id="PF20703"/>
    </source>
</evidence>
<feature type="repeat" description="WD" evidence="3">
    <location>
        <begin position="1091"/>
        <end position="1123"/>
    </location>
</feature>
<dbReference type="Gene3D" id="2.130.10.10">
    <property type="entry name" value="YVTN repeat-like/Quinoprotein amine dehydrogenase"/>
    <property type="match status" value="6"/>
</dbReference>
<dbReference type="PRINTS" id="PR00320">
    <property type="entry name" value="GPROTEINBRPT"/>
</dbReference>
<dbReference type="InterPro" id="IPR019775">
    <property type="entry name" value="WD40_repeat_CS"/>
</dbReference>
<feature type="repeat" description="WD" evidence="3">
    <location>
        <begin position="1259"/>
        <end position="1291"/>
    </location>
</feature>
<evidence type="ECO:0000313" key="7">
    <source>
        <dbReference type="EMBL" id="OPF16120.1"/>
    </source>
</evidence>
<dbReference type="InterPro" id="IPR024983">
    <property type="entry name" value="CHAT_dom"/>
</dbReference>
<comment type="caution">
    <text evidence="7">The sequence shown here is derived from an EMBL/GenBank/DDBJ whole genome shotgun (WGS) entry which is preliminary data.</text>
</comment>
<dbReference type="InterPro" id="IPR001680">
    <property type="entry name" value="WD40_rpt"/>
</dbReference>
<dbReference type="Gene3D" id="3.40.50.300">
    <property type="entry name" value="P-loop containing nucleotide triphosphate hydrolases"/>
    <property type="match status" value="1"/>
</dbReference>
<keyword evidence="1 3" id="KW-0853">WD repeat</keyword>
<dbReference type="SMART" id="SM00320">
    <property type="entry name" value="WD40"/>
    <property type="match status" value="14"/>
</dbReference>